<name>A0A250XL51_9CHLO</name>
<dbReference type="PANTHER" id="PTHR12175:SF1">
    <property type="entry name" value="PITH DOMAIN-CONTAINING PROTEIN 1"/>
    <property type="match status" value="1"/>
</dbReference>
<evidence type="ECO:0000256" key="1">
    <source>
        <dbReference type="ARBA" id="ARBA00025788"/>
    </source>
</evidence>
<dbReference type="PANTHER" id="PTHR12175">
    <property type="entry name" value="AD039 HT014 THIOREDOXIN FAMILY TRP26"/>
    <property type="match status" value="1"/>
</dbReference>
<dbReference type="InterPro" id="IPR037047">
    <property type="entry name" value="PITH_dom_sf"/>
</dbReference>
<reference evidence="3 4" key="1">
    <citation type="submission" date="2017-08" db="EMBL/GenBank/DDBJ databases">
        <title>Acidophilic green algal genome provides insights into adaptation to an acidic environment.</title>
        <authorList>
            <person name="Hirooka S."/>
            <person name="Hirose Y."/>
            <person name="Kanesaki Y."/>
            <person name="Higuchi S."/>
            <person name="Fujiwara T."/>
            <person name="Onuma R."/>
            <person name="Era A."/>
            <person name="Ohbayashi R."/>
            <person name="Uzuka A."/>
            <person name="Nozaki H."/>
            <person name="Yoshikawa H."/>
            <person name="Miyagishima S.Y."/>
        </authorList>
    </citation>
    <scope>NUCLEOTIDE SEQUENCE [LARGE SCALE GENOMIC DNA]</scope>
    <source>
        <strain evidence="3 4">NIES-2499</strain>
    </source>
</reference>
<keyword evidence="4" id="KW-1185">Reference proteome</keyword>
<organism evidence="3 4">
    <name type="scientific">Chlamydomonas eustigma</name>
    <dbReference type="NCBI Taxonomy" id="1157962"/>
    <lineage>
        <taxon>Eukaryota</taxon>
        <taxon>Viridiplantae</taxon>
        <taxon>Chlorophyta</taxon>
        <taxon>core chlorophytes</taxon>
        <taxon>Chlorophyceae</taxon>
        <taxon>CS clade</taxon>
        <taxon>Chlamydomonadales</taxon>
        <taxon>Chlamydomonadaceae</taxon>
        <taxon>Chlamydomonas</taxon>
    </lineage>
</organism>
<dbReference type="Proteomes" id="UP000232323">
    <property type="component" value="Unassembled WGS sequence"/>
</dbReference>
<dbReference type="InterPro" id="IPR010400">
    <property type="entry name" value="PITH_dom"/>
</dbReference>
<comment type="similarity">
    <text evidence="1">Belongs to the PITHD1 family.</text>
</comment>
<dbReference type="SUPFAM" id="SSF49785">
    <property type="entry name" value="Galactose-binding domain-like"/>
    <property type="match status" value="1"/>
</dbReference>
<protein>
    <recommendedName>
        <fullName evidence="2">PITH domain-containing protein</fullName>
    </recommendedName>
</protein>
<dbReference type="AlphaFoldDB" id="A0A250XL51"/>
<accession>A0A250XL51</accession>
<dbReference type="Pfam" id="PF06201">
    <property type="entry name" value="PITH"/>
    <property type="match status" value="1"/>
</dbReference>
<dbReference type="InterPro" id="IPR008979">
    <property type="entry name" value="Galactose-bd-like_sf"/>
</dbReference>
<sequence length="208" mass="23061">MMPTSQPCSAHDHDCSAADCGPAFSLYKHIDMPRVSCLNEAEAGTVVNIFKPWDQRLQPTVRPLCSNEDDPELLIHVPFDGAVKLKAIAVVGGLEGSAPAHLKVFINRDDVDFSLAETATPVQEWALQEDTRRVVLEYPTLVSRFNGVHSIDMYFKGNFGADFTEIHFIGLKGDFTERRRQAVEAVYEARAMPSDHKVPEVHGAHFGV</sequence>
<feature type="domain" description="PITH" evidence="2">
    <location>
        <begin position="15"/>
        <end position="191"/>
    </location>
</feature>
<dbReference type="GO" id="GO:0005737">
    <property type="term" value="C:cytoplasm"/>
    <property type="evidence" value="ECO:0007669"/>
    <property type="project" value="UniProtKB-ARBA"/>
</dbReference>
<dbReference type="OrthoDB" id="2635at2759"/>
<dbReference type="Gene3D" id="2.60.120.470">
    <property type="entry name" value="PITH domain"/>
    <property type="match status" value="1"/>
</dbReference>
<evidence type="ECO:0000313" key="3">
    <source>
        <dbReference type="EMBL" id="GAX83831.1"/>
    </source>
</evidence>
<dbReference type="EMBL" id="BEGY01000108">
    <property type="protein sequence ID" value="GAX83831.1"/>
    <property type="molecule type" value="Genomic_DNA"/>
</dbReference>
<evidence type="ECO:0000259" key="2">
    <source>
        <dbReference type="PROSITE" id="PS51532"/>
    </source>
</evidence>
<proteinExistence type="inferred from homology"/>
<comment type="caution">
    <text evidence="3">The sequence shown here is derived from an EMBL/GenBank/DDBJ whole genome shotgun (WGS) entry which is preliminary data.</text>
</comment>
<gene>
    <name evidence="3" type="ORF">CEUSTIGMA_g11255.t1</name>
</gene>
<dbReference type="InterPro" id="IPR045099">
    <property type="entry name" value="PITH1-like"/>
</dbReference>
<evidence type="ECO:0000313" key="4">
    <source>
        <dbReference type="Proteomes" id="UP000232323"/>
    </source>
</evidence>
<dbReference type="PROSITE" id="PS51532">
    <property type="entry name" value="PITH"/>
    <property type="match status" value="1"/>
</dbReference>